<sequence>MVNFSPSRASVRAFFETVVCFFGTGCAAHVFAAWSTMLPDRHDRARGDTARAGTDNGTKDYPADWS</sequence>
<gene>
    <name evidence="3" type="ORF">SLA_0077</name>
</gene>
<evidence type="ECO:0000256" key="2">
    <source>
        <dbReference type="SAM" id="Phobius"/>
    </source>
</evidence>
<reference evidence="3 4" key="1">
    <citation type="journal article" date="2016" name="Genome Announc.">
        <title>Complete Genome Sequence of Thiostrepton-Producing Streptomyces laurentii ATCC 31255.</title>
        <authorList>
            <person name="Doi K."/>
            <person name="Fujino Y."/>
            <person name="Nagayoshi Y."/>
            <person name="Ohshima T."/>
            <person name="Ogata S."/>
        </authorList>
    </citation>
    <scope>NUCLEOTIDE SEQUENCE [LARGE SCALE GENOMIC DNA]</scope>
    <source>
        <strain evidence="3 4">ATCC 31255</strain>
    </source>
</reference>
<feature type="region of interest" description="Disordered" evidence="1">
    <location>
        <begin position="43"/>
        <end position="66"/>
    </location>
</feature>
<organism evidence="3 4">
    <name type="scientific">Streptomyces laurentii</name>
    <dbReference type="NCBI Taxonomy" id="39478"/>
    <lineage>
        <taxon>Bacteria</taxon>
        <taxon>Bacillati</taxon>
        <taxon>Actinomycetota</taxon>
        <taxon>Actinomycetes</taxon>
        <taxon>Kitasatosporales</taxon>
        <taxon>Streptomycetaceae</taxon>
        <taxon>Streptomyces</taxon>
    </lineage>
</organism>
<keyword evidence="4" id="KW-1185">Reference proteome</keyword>
<proteinExistence type="predicted"/>
<protein>
    <submittedName>
        <fullName evidence="3">Secreted hydrolase</fullName>
    </submittedName>
</protein>
<keyword evidence="2" id="KW-0812">Transmembrane</keyword>
<evidence type="ECO:0000313" key="3">
    <source>
        <dbReference type="EMBL" id="BAU81032.1"/>
    </source>
</evidence>
<feature type="compositionally biased region" description="Basic and acidic residues" evidence="1">
    <location>
        <begin position="57"/>
        <end position="66"/>
    </location>
</feature>
<evidence type="ECO:0000256" key="1">
    <source>
        <dbReference type="SAM" id="MobiDB-lite"/>
    </source>
</evidence>
<dbReference type="Proteomes" id="UP000217676">
    <property type="component" value="Chromosome"/>
</dbReference>
<dbReference type="AlphaFoldDB" id="A0A170RU84"/>
<keyword evidence="2" id="KW-0472">Membrane</keyword>
<feature type="transmembrane region" description="Helical" evidence="2">
    <location>
        <begin position="13"/>
        <end position="34"/>
    </location>
</feature>
<accession>A0A170RU84</accession>
<name>A0A170RU84_STRLU</name>
<dbReference type="KEGG" id="slau:SLA_0077"/>
<evidence type="ECO:0000313" key="4">
    <source>
        <dbReference type="Proteomes" id="UP000217676"/>
    </source>
</evidence>
<dbReference type="EMBL" id="AP017424">
    <property type="protein sequence ID" value="BAU81032.1"/>
    <property type="molecule type" value="Genomic_DNA"/>
</dbReference>
<keyword evidence="3" id="KW-0378">Hydrolase</keyword>
<keyword evidence="2" id="KW-1133">Transmembrane helix</keyword>
<dbReference type="GO" id="GO:0016787">
    <property type="term" value="F:hydrolase activity"/>
    <property type="evidence" value="ECO:0007669"/>
    <property type="project" value="UniProtKB-KW"/>
</dbReference>